<dbReference type="FunFam" id="3.30.70.270:FF:000020">
    <property type="entry name" value="Transposon Tf2-6 polyprotein-like Protein"/>
    <property type="match status" value="1"/>
</dbReference>
<dbReference type="Proteomes" id="UP000325315">
    <property type="component" value="Unassembled WGS sequence"/>
</dbReference>
<keyword evidence="6" id="KW-1185">Reference proteome</keyword>
<dbReference type="InterPro" id="IPR043502">
    <property type="entry name" value="DNA/RNA_pol_sf"/>
</dbReference>
<organism evidence="5 6">
    <name type="scientific">Gossypium australe</name>
    <dbReference type="NCBI Taxonomy" id="47621"/>
    <lineage>
        <taxon>Eukaryota</taxon>
        <taxon>Viridiplantae</taxon>
        <taxon>Streptophyta</taxon>
        <taxon>Embryophyta</taxon>
        <taxon>Tracheophyta</taxon>
        <taxon>Spermatophyta</taxon>
        <taxon>Magnoliopsida</taxon>
        <taxon>eudicotyledons</taxon>
        <taxon>Gunneridae</taxon>
        <taxon>Pentapetalae</taxon>
        <taxon>rosids</taxon>
        <taxon>malvids</taxon>
        <taxon>Malvales</taxon>
        <taxon>Malvaceae</taxon>
        <taxon>Malvoideae</taxon>
        <taxon>Gossypium</taxon>
    </lineage>
</organism>
<dbReference type="Pfam" id="PF00098">
    <property type="entry name" value="zf-CCHC"/>
    <property type="match status" value="1"/>
</dbReference>
<dbReference type="InterPro" id="IPR041577">
    <property type="entry name" value="RT_RNaseH_2"/>
</dbReference>
<proteinExistence type="predicted"/>
<dbReference type="InterPro" id="IPR043128">
    <property type="entry name" value="Rev_trsase/Diguanyl_cyclase"/>
</dbReference>
<dbReference type="Pfam" id="PF00078">
    <property type="entry name" value="RVT_1"/>
    <property type="match status" value="1"/>
</dbReference>
<dbReference type="Gene3D" id="1.10.340.70">
    <property type="match status" value="1"/>
</dbReference>
<dbReference type="Gene3D" id="3.30.70.270">
    <property type="match status" value="2"/>
</dbReference>
<dbReference type="InterPro" id="IPR005162">
    <property type="entry name" value="Retrotrans_gag_dom"/>
</dbReference>
<dbReference type="SUPFAM" id="SSF56672">
    <property type="entry name" value="DNA/RNA polymerases"/>
    <property type="match status" value="1"/>
</dbReference>
<protein>
    <submittedName>
        <fullName evidence="5">DNA/RNA polymerases superfamily protein</fullName>
    </submittedName>
</protein>
<evidence type="ECO:0000256" key="1">
    <source>
        <dbReference type="ARBA" id="ARBA00023268"/>
    </source>
</evidence>
<dbReference type="Gene3D" id="3.10.10.10">
    <property type="entry name" value="HIV Type 1 Reverse Transcriptase, subunit A, domain 1"/>
    <property type="match status" value="1"/>
</dbReference>
<evidence type="ECO:0000259" key="4">
    <source>
        <dbReference type="PROSITE" id="PS50158"/>
    </source>
</evidence>
<evidence type="ECO:0000256" key="3">
    <source>
        <dbReference type="SAM" id="MobiDB-lite"/>
    </source>
</evidence>
<dbReference type="InterPro" id="IPR050951">
    <property type="entry name" value="Retrovirus_Pol_polyprotein"/>
</dbReference>
<keyword evidence="2" id="KW-0863">Zinc-finger</keyword>
<evidence type="ECO:0000313" key="5">
    <source>
        <dbReference type="EMBL" id="KAA3465805.1"/>
    </source>
</evidence>
<dbReference type="CDD" id="cd01647">
    <property type="entry name" value="RT_LTR"/>
    <property type="match status" value="1"/>
</dbReference>
<dbReference type="PROSITE" id="PS50158">
    <property type="entry name" value="ZF_CCHC"/>
    <property type="match status" value="1"/>
</dbReference>
<feature type="domain" description="CCHC-type" evidence="4">
    <location>
        <begin position="279"/>
        <end position="294"/>
    </location>
</feature>
<evidence type="ECO:0000256" key="2">
    <source>
        <dbReference type="PROSITE-ProRule" id="PRU00047"/>
    </source>
</evidence>
<dbReference type="GO" id="GO:0008270">
    <property type="term" value="F:zinc ion binding"/>
    <property type="evidence" value="ECO:0007669"/>
    <property type="project" value="UniProtKB-KW"/>
</dbReference>
<dbReference type="Pfam" id="PF17919">
    <property type="entry name" value="RT_RNaseH_2"/>
    <property type="match status" value="1"/>
</dbReference>
<dbReference type="SMART" id="SM00343">
    <property type="entry name" value="ZnF_C2HC"/>
    <property type="match status" value="1"/>
</dbReference>
<dbReference type="Pfam" id="PF08284">
    <property type="entry name" value="RVP_2"/>
    <property type="match status" value="1"/>
</dbReference>
<feature type="compositionally biased region" description="Polar residues" evidence="3">
    <location>
        <begin position="236"/>
        <end position="250"/>
    </location>
</feature>
<dbReference type="Pfam" id="PF17921">
    <property type="entry name" value="Integrase_H2C2"/>
    <property type="match status" value="1"/>
</dbReference>
<feature type="region of interest" description="Disordered" evidence="3">
    <location>
        <begin position="224"/>
        <end position="257"/>
    </location>
</feature>
<comment type="caution">
    <text evidence="5">The sequence shown here is derived from an EMBL/GenBank/DDBJ whole genome shotgun (WGS) entry which is preliminary data.</text>
</comment>
<keyword evidence="1" id="KW-0511">Multifunctional enzyme</keyword>
<evidence type="ECO:0000313" key="6">
    <source>
        <dbReference type="Proteomes" id="UP000325315"/>
    </source>
</evidence>
<dbReference type="InterPro" id="IPR001878">
    <property type="entry name" value="Znf_CCHC"/>
</dbReference>
<dbReference type="EMBL" id="SMMG02000007">
    <property type="protein sequence ID" value="KAA3465805.1"/>
    <property type="molecule type" value="Genomic_DNA"/>
</dbReference>
<dbReference type="AlphaFoldDB" id="A0A5B6V9H7"/>
<dbReference type="GO" id="GO:0003824">
    <property type="term" value="F:catalytic activity"/>
    <property type="evidence" value="ECO:0007669"/>
    <property type="project" value="UniProtKB-KW"/>
</dbReference>
<dbReference type="InterPro" id="IPR041588">
    <property type="entry name" value="Integrase_H2C2"/>
</dbReference>
<dbReference type="Pfam" id="PF03732">
    <property type="entry name" value="Retrotrans_gag"/>
    <property type="match status" value="1"/>
</dbReference>
<dbReference type="GO" id="GO:0003676">
    <property type="term" value="F:nucleic acid binding"/>
    <property type="evidence" value="ECO:0007669"/>
    <property type="project" value="InterPro"/>
</dbReference>
<accession>A0A5B6V9H7</accession>
<dbReference type="PANTHER" id="PTHR37984">
    <property type="entry name" value="PROTEIN CBG26694"/>
    <property type="match status" value="1"/>
</dbReference>
<name>A0A5B6V9H7_9ROSI</name>
<keyword evidence="2" id="KW-0479">Metal-binding</keyword>
<dbReference type="OrthoDB" id="1398893at2759"/>
<dbReference type="PANTHER" id="PTHR37984:SF5">
    <property type="entry name" value="PROTEIN NYNRIN-LIKE"/>
    <property type="match status" value="1"/>
</dbReference>
<reference evidence="6" key="1">
    <citation type="journal article" date="2019" name="Plant Biotechnol. J.">
        <title>Genome sequencing of the Australian wild diploid species Gossypium australe highlights disease resistance and delayed gland morphogenesis.</title>
        <authorList>
            <person name="Cai Y."/>
            <person name="Cai X."/>
            <person name="Wang Q."/>
            <person name="Wang P."/>
            <person name="Zhang Y."/>
            <person name="Cai C."/>
            <person name="Xu Y."/>
            <person name="Wang K."/>
            <person name="Zhou Z."/>
            <person name="Wang C."/>
            <person name="Geng S."/>
            <person name="Li B."/>
            <person name="Dong Q."/>
            <person name="Hou Y."/>
            <person name="Wang H."/>
            <person name="Ai P."/>
            <person name="Liu Z."/>
            <person name="Yi F."/>
            <person name="Sun M."/>
            <person name="An G."/>
            <person name="Cheng J."/>
            <person name="Zhang Y."/>
            <person name="Shi Q."/>
            <person name="Xie Y."/>
            <person name="Shi X."/>
            <person name="Chang Y."/>
            <person name="Huang F."/>
            <person name="Chen Y."/>
            <person name="Hong S."/>
            <person name="Mi L."/>
            <person name="Sun Q."/>
            <person name="Zhang L."/>
            <person name="Zhou B."/>
            <person name="Peng R."/>
            <person name="Zhang X."/>
            <person name="Liu F."/>
        </authorList>
    </citation>
    <scope>NUCLEOTIDE SEQUENCE [LARGE SCALE GENOMIC DNA]</scope>
    <source>
        <strain evidence="6">cv. PA1801</strain>
    </source>
</reference>
<gene>
    <name evidence="5" type="ORF">EPI10_000945</name>
</gene>
<keyword evidence="2" id="KW-0862">Zinc</keyword>
<dbReference type="Gene3D" id="4.10.60.10">
    <property type="entry name" value="Zinc finger, CCHC-type"/>
    <property type="match status" value="1"/>
</dbReference>
<sequence>MMSNWHTEYIRANPNAQPPPPLPIPQPTPVAPQVVEVVRRERPLVDKIQKQGVEKFLASKDDDPKRAEFWLENTIRVFDELSCTPEECMNRVVSLLRDSTYQWWNTLVSVLSRERINWEFFQKEFRKKYISQRFIDYKRKVFLELKQSRMMVTEYEYEFVRLRKYVWECVSTEAIMCKRFEDGLNEDIHLYVGVLKLKEFVVLVDRAYKVEELSKEKRKAEIESCDSRKRPESKGKQFSGSKAQTTSVASVGNARPSRLKCPQCGRRHPGECQVNEKACFKCGSLDHFIRDCPEVGEKEKPQSARPRKQTARFEGRAPMRKYAIRAREEASSPDVITGTFSLFDTHVIALIDPGSTHSYICMKLASIMNMPVESTEIVIRVSNPLGKYVLVDRKYLRKGYEAYLTFVMNAKETELRIESVPIVCEYLEVFPKELPGLPPVREIEFEIELTPGTAPISIAPYRMASTELQELKAQLINDLFDQLKRATVFSKIDLRSGYYQLRVKDSDVLKTAFRTRYGHYKFLVMPFGLTNALAIFMDLMNRIFQPYLDKFVVVFIDDILIYSRNENGIRVDSSKISAIVDWKPPRNVTEVRSFLGLAGYCRHFVKGFSMIATPMTRLLRKDVKFEWTEKCQQSFERLKALLTEALVLVQPEPGKELVVYSDASMNGLGCVIMQEGKVIAYASRQLKLHEKNYPTHDIELAAIVFELKISRHHLNGESRQCFEQKSLFVLRAMNTWMALSDNGSILAELRARPLFLQEICEAQKDDSDLQVKRVQCESGVESDFRINFDECLMFRDRVCVPRDDELIQKILHETHSVCLFVHPGSTKMYKDLRKQYWWPSMKKDISEFVSRCLICQQVKAEHQVPSGLLQPIMVPEGK</sequence>
<dbReference type="InterPro" id="IPR000477">
    <property type="entry name" value="RT_dom"/>
</dbReference>
<feature type="compositionally biased region" description="Basic and acidic residues" evidence="3">
    <location>
        <begin position="224"/>
        <end position="235"/>
    </location>
</feature>